<dbReference type="Gene3D" id="2.130.10.10">
    <property type="entry name" value="YVTN repeat-like/Quinoprotein amine dehydrogenase"/>
    <property type="match status" value="1"/>
</dbReference>
<dbReference type="PANTHER" id="PTHR34512:SF30">
    <property type="entry name" value="OUTER MEMBRANE PROTEIN ASSEMBLY FACTOR BAMB"/>
    <property type="match status" value="1"/>
</dbReference>
<keyword evidence="1 4" id="KW-0732">Signal</keyword>
<evidence type="ECO:0000259" key="6">
    <source>
        <dbReference type="Pfam" id="PF13360"/>
    </source>
</evidence>
<feature type="chain" id="PRO_5041292222" description="Outer membrane protein assembly factor BamB" evidence="5">
    <location>
        <begin position="20"/>
        <end position="385"/>
    </location>
</feature>
<comment type="similarity">
    <text evidence="4">Belongs to the BamB family.</text>
</comment>
<dbReference type="HAMAP" id="MF_00923">
    <property type="entry name" value="OM_assembly_BamB"/>
    <property type="match status" value="1"/>
</dbReference>
<dbReference type="Pfam" id="PF13360">
    <property type="entry name" value="PQQ_2"/>
    <property type="match status" value="2"/>
</dbReference>
<comment type="function">
    <text evidence="4">Part of the outer membrane protein assembly complex, which is involved in assembly and insertion of beta-barrel proteins into the outer membrane.</text>
</comment>
<dbReference type="Proteomes" id="UP001164748">
    <property type="component" value="Chromosome"/>
</dbReference>
<evidence type="ECO:0000313" key="8">
    <source>
        <dbReference type="Proteomes" id="UP001164748"/>
    </source>
</evidence>
<dbReference type="GO" id="GO:0051205">
    <property type="term" value="P:protein insertion into membrane"/>
    <property type="evidence" value="ECO:0007669"/>
    <property type="project" value="UniProtKB-UniRule"/>
</dbReference>
<feature type="signal peptide" evidence="5">
    <location>
        <begin position="1"/>
        <end position="19"/>
    </location>
</feature>
<dbReference type="InterPro" id="IPR017687">
    <property type="entry name" value="BamB"/>
</dbReference>
<gene>
    <name evidence="4 7" type="primary">bamB</name>
    <name evidence="7" type="ORF">N8M53_09875</name>
</gene>
<evidence type="ECO:0000256" key="3">
    <source>
        <dbReference type="ARBA" id="ARBA00023237"/>
    </source>
</evidence>
<proteinExistence type="inferred from homology"/>
<evidence type="ECO:0000256" key="4">
    <source>
        <dbReference type="HAMAP-Rule" id="MF_00923"/>
    </source>
</evidence>
<protein>
    <recommendedName>
        <fullName evidence="4">Outer membrane protein assembly factor BamB</fullName>
    </recommendedName>
</protein>
<dbReference type="RefSeq" id="WP_269578657.1">
    <property type="nucleotide sequence ID" value="NZ_CP114588.1"/>
</dbReference>
<dbReference type="GO" id="GO:0043165">
    <property type="term" value="P:Gram-negative-bacterium-type cell outer membrane assembly"/>
    <property type="evidence" value="ECO:0007669"/>
    <property type="project" value="UniProtKB-UniRule"/>
</dbReference>
<keyword evidence="3 4" id="KW-0998">Cell outer membrane</keyword>
<comment type="subunit">
    <text evidence="4">Part of the Bam complex.</text>
</comment>
<feature type="domain" description="Pyrrolo-quinoline quinone repeat" evidence="6">
    <location>
        <begin position="76"/>
        <end position="310"/>
    </location>
</feature>
<comment type="subcellular location">
    <subcellularLocation>
        <location evidence="4">Cell outer membrane</location>
        <topology evidence="4">Lipid-anchor</topology>
    </subcellularLocation>
</comment>
<reference evidence="7" key="1">
    <citation type="submission" date="2022-09" db="EMBL/GenBank/DDBJ databases">
        <authorList>
            <person name="Li Z.-J."/>
        </authorList>
    </citation>
    <scope>NUCLEOTIDE SEQUENCE</scope>
    <source>
        <strain evidence="7">TGB11</strain>
    </source>
</reference>
<evidence type="ECO:0000313" key="7">
    <source>
        <dbReference type="EMBL" id="WBA08128.1"/>
    </source>
</evidence>
<name>A0AA47KJR2_9GAMM</name>
<sequence>MKKGLWRMAAMATTMAILAGCAGEEDVVQMAPLPSVTNEISSTQHWRAQVGDGVGQYYSALQPTVAYDKVFAADRQGLVAAFDLKSGESVWQQSVQAETPALLSGGLSASYGKVYVGGETGQVYALDAETGEPVWQQNVNGEVLAKPLVEAGLVIVNTSRGELVALDAETGEPQWNNTNDVPNLSLRGESAPVTISGGVFWGMANGRLGAAMIETGRSIWQIPISTPKGATEIDRLVDVDATPVIDGDRLYAVGYNGQLVSIDLRSGKAAWKRDFSSANDFLVAGNSIYLIDDEDNIVALDARNGLEKWRNTQLTYRILTAPAASGGYLVVGDSQGYLHWLDPQTGDFVAQQSLEGNGVAVAPVQTDDGYIVITRDGQLRKLSIE</sequence>
<evidence type="ECO:0000256" key="2">
    <source>
        <dbReference type="ARBA" id="ARBA00023136"/>
    </source>
</evidence>
<dbReference type="NCBIfam" id="TIGR03300">
    <property type="entry name" value="assembly_YfgL"/>
    <property type="match status" value="1"/>
</dbReference>
<dbReference type="PROSITE" id="PS51257">
    <property type="entry name" value="PROKAR_LIPOPROTEIN"/>
    <property type="match status" value="1"/>
</dbReference>
<dbReference type="InterPro" id="IPR015943">
    <property type="entry name" value="WD40/YVTN_repeat-like_dom_sf"/>
</dbReference>
<organism evidence="7 8">
    <name type="scientific">Salinivibrio kushneri</name>
    <dbReference type="NCBI Taxonomy" id="1908198"/>
    <lineage>
        <taxon>Bacteria</taxon>
        <taxon>Pseudomonadati</taxon>
        <taxon>Pseudomonadota</taxon>
        <taxon>Gammaproteobacteria</taxon>
        <taxon>Vibrionales</taxon>
        <taxon>Vibrionaceae</taxon>
        <taxon>Salinivibrio</taxon>
    </lineage>
</organism>
<dbReference type="PANTHER" id="PTHR34512">
    <property type="entry name" value="CELL SURFACE PROTEIN"/>
    <property type="match status" value="1"/>
</dbReference>
<dbReference type="GO" id="GO:0009279">
    <property type="term" value="C:cell outer membrane"/>
    <property type="evidence" value="ECO:0007669"/>
    <property type="project" value="UniProtKB-SubCell"/>
</dbReference>
<keyword evidence="4" id="KW-0564">Palmitate</keyword>
<dbReference type="NCBIfam" id="NF008351">
    <property type="entry name" value="PRK11138.1"/>
    <property type="match status" value="1"/>
</dbReference>
<keyword evidence="2 4" id="KW-0472">Membrane</keyword>
<evidence type="ECO:0000256" key="1">
    <source>
        <dbReference type="ARBA" id="ARBA00022729"/>
    </source>
</evidence>
<accession>A0AA47KJR2</accession>
<evidence type="ECO:0000256" key="5">
    <source>
        <dbReference type="SAM" id="SignalP"/>
    </source>
</evidence>
<dbReference type="SMART" id="SM00564">
    <property type="entry name" value="PQQ"/>
    <property type="match status" value="6"/>
</dbReference>
<dbReference type="AlphaFoldDB" id="A0AA47KJR2"/>
<keyword evidence="4" id="KW-0449">Lipoprotein</keyword>
<feature type="domain" description="Pyrrolo-quinoline quinone repeat" evidence="6">
    <location>
        <begin position="320"/>
        <end position="384"/>
    </location>
</feature>
<dbReference type="InterPro" id="IPR011047">
    <property type="entry name" value="Quinoprotein_ADH-like_sf"/>
</dbReference>
<dbReference type="SUPFAM" id="SSF50998">
    <property type="entry name" value="Quinoprotein alcohol dehydrogenase-like"/>
    <property type="match status" value="1"/>
</dbReference>
<dbReference type="EMBL" id="CP114588">
    <property type="protein sequence ID" value="WBA08128.1"/>
    <property type="molecule type" value="Genomic_DNA"/>
</dbReference>
<dbReference type="InterPro" id="IPR002372">
    <property type="entry name" value="PQQ_rpt_dom"/>
</dbReference>
<dbReference type="InterPro" id="IPR018391">
    <property type="entry name" value="PQQ_b-propeller_rpt"/>
</dbReference>